<evidence type="ECO:0000259" key="11">
    <source>
        <dbReference type="Pfam" id="PF02866"/>
    </source>
</evidence>
<dbReference type="Gene3D" id="3.40.50.720">
    <property type="entry name" value="NAD(P)-binding Rossmann-like Domain"/>
    <property type="match status" value="1"/>
</dbReference>
<dbReference type="InterPro" id="IPR001557">
    <property type="entry name" value="L-lactate/malate_DH"/>
</dbReference>
<comment type="similarity">
    <text evidence="6">Belongs to the LDH/MDH superfamily. MDH type 3 family.</text>
</comment>
<reference evidence="12 13" key="1">
    <citation type="submission" date="2020-02" db="EMBL/GenBank/DDBJ databases">
        <authorList>
            <person name="Hogendoorn C."/>
        </authorList>
    </citation>
    <scope>NUCLEOTIDE SEQUENCE [LARGE SCALE GENOMIC DNA]</scope>
    <source>
        <strain evidence="12">R501</strain>
    </source>
</reference>
<feature type="binding site" evidence="6 9">
    <location>
        <position position="35"/>
    </location>
    <ligand>
        <name>NAD(+)</name>
        <dbReference type="ChEBI" id="CHEBI:57540"/>
    </ligand>
</feature>
<dbReference type="SUPFAM" id="SSF56327">
    <property type="entry name" value="LDH C-terminal domain-like"/>
    <property type="match status" value="1"/>
</dbReference>
<keyword evidence="4 6" id="KW-0520">NAD</keyword>
<dbReference type="EC" id="1.1.1.37" evidence="6"/>
<feature type="binding site" evidence="6 8">
    <location>
        <position position="153"/>
    </location>
    <ligand>
        <name>substrate</name>
    </ligand>
</feature>
<dbReference type="AlphaFoldDB" id="A0A6F8ZF80"/>
<keyword evidence="13" id="KW-1185">Reference proteome</keyword>
<feature type="active site" description="Proton acceptor" evidence="6 7">
    <location>
        <position position="177"/>
    </location>
</feature>
<comment type="catalytic activity">
    <reaction evidence="5">
        <text>(S)-lactate + NAD(+) = pyruvate + NADH + H(+)</text>
        <dbReference type="Rhea" id="RHEA:23444"/>
        <dbReference type="ChEBI" id="CHEBI:15361"/>
        <dbReference type="ChEBI" id="CHEBI:15378"/>
        <dbReference type="ChEBI" id="CHEBI:16651"/>
        <dbReference type="ChEBI" id="CHEBI:57540"/>
        <dbReference type="ChEBI" id="CHEBI:57945"/>
        <dbReference type="EC" id="1.1.1.27"/>
    </reaction>
</comment>
<dbReference type="InterPro" id="IPR001236">
    <property type="entry name" value="Lactate/malate_DH_N"/>
</dbReference>
<evidence type="ECO:0000313" key="13">
    <source>
        <dbReference type="Proteomes" id="UP000503399"/>
    </source>
</evidence>
<sequence length="310" mass="32552">MFRRPKITVVGAGATGATTAHLLALKDLGDVVLLDVVERVPQGKALDIWEAGPIEGFAARVTGTNAYEDTAGSDLVVITAGMPRKPGMSRDDLLKVNAAIVGEVAQKAAAQSPDAVFVVLTNPADVMAYVTWKATGLPPARILGQAGVLDSARFRAFLADALHISPKDVSAFVMGGHGDDMVPLVRYSYAGGIPVERLLPKAELDAIVERTRFGGGEVLQLMGSSAFYAPASSLAEMIAAILHDEHRLLPLIAYLNGEYGYSGLYVGVPAVLGGGGVERVVEVDFTPEEQAAFARSVGSVQKLLALLEES</sequence>
<feature type="domain" description="Lactate/malate dehydrogenase N-terminal" evidence="10">
    <location>
        <begin position="6"/>
        <end position="144"/>
    </location>
</feature>
<organism evidence="12 13">
    <name type="scientific">Candidatus Hydrogenisulfobacillus filiaventi</name>
    <dbReference type="NCBI Taxonomy" id="2707344"/>
    <lineage>
        <taxon>Bacteria</taxon>
        <taxon>Bacillati</taxon>
        <taxon>Bacillota</taxon>
        <taxon>Clostridia</taxon>
        <taxon>Eubacteriales</taxon>
        <taxon>Clostridiales Family XVII. Incertae Sedis</taxon>
        <taxon>Candidatus Hydrogenisulfobacillus</taxon>
    </lineage>
</organism>
<dbReference type="KEGG" id="hfv:R50_0848"/>
<dbReference type="Pfam" id="PF02866">
    <property type="entry name" value="Ldh_1_C"/>
    <property type="match status" value="1"/>
</dbReference>
<dbReference type="PIRSF" id="PIRSF000102">
    <property type="entry name" value="Lac_mal_DH"/>
    <property type="match status" value="1"/>
</dbReference>
<dbReference type="Gene3D" id="3.90.110.10">
    <property type="entry name" value="Lactate dehydrogenase/glycoside hydrolase, family 4, C-terminal"/>
    <property type="match status" value="1"/>
</dbReference>
<feature type="binding site" evidence="6 8">
    <location>
        <position position="84"/>
    </location>
    <ligand>
        <name>substrate</name>
    </ligand>
</feature>
<dbReference type="PRINTS" id="PR00086">
    <property type="entry name" value="LLDHDRGNASE"/>
</dbReference>
<comment type="similarity">
    <text evidence="1">Belongs to the LDH/MDH superfamily. LDH family.</text>
</comment>
<dbReference type="HAMAP" id="MF_00487">
    <property type="entry name" value="Malate_dehydrog_3"/>
    <property type="match status" value="1"/>
</dbReference>
<dbReference type="GO" id="GO:0006089">
    <property type="term" value="P:lactate metabolic process"/>
    <property type="evidence" value="ECO:0007669"/>
    <property type="project" value="TreeGrafter"/>
</dbReference>
<accession>A0A6F8ZF80</accession>
<proteinExistence type="inferred from homology"/>
<dbReference type="FunFam" id="3.90.110.10:FF:000004">
    <property type="entry name" value="Malate dehydrogenase"/>
    <property type="match status" value="1"/>
</dbReference>
<dbReference type="GO" id="GO:0006099">
    <property type="term" value="P:tricarboxylic acid cycle"/>
    <property type="evidence" value="ECO:0007669"/>
    <property type="project" value="UniProtKB-UniRule"/>
</dbReference>
<dbReference type="CDD" id="cd01339">
    <property type="entry name" value="LDH-like_MDH"/>
    <property type="match status" value="1"/>
</dbReference>
<dbReference type="InterPro" id="IPR022383">
    <property type="entry name" value="Lactate/malate_DH_C"/>
</dbReference>
<dbReference type="PANTHER" id="PTHR43128">
    <property type="entry name" value="L-2-HYDROXYCARBOXYLATE DEHYDROGENASE (NAD(P)(+))"/>
    <property type="match status" value="1"/>
</dbReference>
<evidence type="ECO:0000256" key="2">
    <source>
        <dbReference type="ARBA" id="ARBA00022532"/>
    </source>
</evidence>
<feature type="binding site" evidence="6 8">
    <location>
        <position position="122"/>
    </location>
    <ligand>
        <name>substrate</name>
    </ligand>
</feature>
<evidence type="ECO:0000256" key="9">
    <source>
        <dbReference type="PIRSR" id="PIRSR000102-3"/>
    </source>
</evidence>
<comment type="function">
    <text evidence="6">Catalyzes the reversible oxidation of malate to oxaloacetate.</text>
</comment>
<evidence type="ECO:0000256" key="7">
    <source>
        <dbReference type="PIRSR" id="PIRSR000102-1"/>
    </source>
</evidence>
<feature type="binding site" evidence="6">
    <location>
        <begin position="120"/>
        <end position="122"/>
    </location>
    <ligand>
        <name>NAD(+)</name>
        <dbReference type="ChEBI" id="CHEBI:57540"/>
    </ligand>
</feature>
<evidence type="ECO:0000256" key="1">
    <source>
        <dbReference type="ARBA" id="ARBA00006054"/>
    </source>
</evidence>
<dbReference type="InterPro" id="IPR036291">
    <property type="entry name" value="NAD(P)-bd_dom_sf"/>
</dbReference>
<feature type="binding site" evidence="6 9">
    <location>
        <position position="97"/>
    </location>
    <ligand>
        <name>NAD(+)</name>
        <dbReference type="ChEBI" id="CHEBI:57540"/>
    </ligand>
</feature>
<protein>
    <recommendedName>
        <fullName evidence="6">Malate dehydrogenase</fullName>
        <ecNumber evidence="6">1.1.1.37</ecNumber>
    </recommendedName>
</protein>
<name>A0A6F8ZF80_9FIRM</name>
<evidence type="ECO:0000256" key="5">
    <source>
        <dbReference type="ARBA" id="ARBA00049258"/>
    </source>
</evidence>
<dbReference type="NCBIfam" id="TIGR01763">
    <property type="entry name" value="MalateDH_bact"/>
    <property type="match status" value="1"/>
</dbReference>
<evidence type="ECO:0000259" key="10">
    <source>
        <dbReference type="Pfam" id="PF00056"/>
    </source>
</evidence>
<dbReference type="InterPro" id="IPR015955">
    <property type="entry name" value="Lactate_DH/Glyco_Ohase_4_C"/>
</dbReference>
<evidence type="ECO:0000256" key="4">
    <source>
        <dbReference type="ARBA" id="ARBA00023027"/>
    </source>
</evidence>
<dbReference type="GO" id="GO:0030060">
    <property type="term" value="F:L-malate dehydrogenase (NAD+) activity"/>
    <property type="evidence" value="ECO:0007669"/>
    <property type="project" value="UniProtKB-UniRule"/>
</dbReference>
<keyword evidence="2 6" id="KW-0816">Tricarboxylic acid cycle</keyword>
<dbReference type="GO" id="GO:0004459">
    <property type="term" value="F:L-lactate dehydrogenase (NAD+) activity"/>
    <property type="evidence" value="ECO:0007669"/>
    <property type="project" value="UniProtKB-EC"/>
</dbReference>
<dbReference type="NCBIfam" id="NF004863">
    <property type="entry name" value="PRK06223.1"/>
    <property type="match status" value="1"/>
</dbReference>
<evidence type="ECO:0000256" key="3">
    <source>
        <dbReference type="ARBA" id="ARBA00023002"/>
    </source>
</evidence>
<gene>
    <name evidence="6 12" type="primary">mdh</name>
    <name evidence="12" type="ORF">R50_0848</name>
</gene>
<dbReference type="Proteomes" id="UP000503399">
    <property type="component" value="Chromosome"/>
</dbReference>
<keyword evidence="3 6" id="KW-0560">Oxidoreductase</keyword>
<dbReference type="InterPro" id="IPR011275">
    <property type="entry name" value="Malate_DH_type3"/>
</dbReference>
<evidence type="ECO:0000256" key="8">
    <source>
        <dbReference type="PIRSR" id="PIRSR000102-2"/>
    </source>
</evidence>
<feature type="binding site" evidence="6 8">
    <location>
        <position position="90"/>
    </location>
    <ligand>
        <name>substrate</name>
    </ligand>
</feature>
<dbReference type="EMBL" id="LR778114">
    <property type="protein sequence ID" value="CAB1128354.1"/>
    <property type="molecule type" value="Genomic_DNA"/>
</dbReference>
<feature type="domain" description="Lactate/malate dehydrogenase C-terminal" evidence="11">
    <location>
        <begin position="149"/>
        <end position="301"/>
    </location>
</feature>
<dbReference type="PANTHER" id="PTHR43128:SF16">
    <property type="entry name" value="L-LACTATE DEHYDROGENASE"/>
    <property type="match status" value="1"/>
</dbReference>
<dbReference type="Pfam" id="PF00056">
    <property type="entry name" value="Ldh_1_N"/>
    <property type="match status" value="1"/>
</dbReference>
<feature type="binding site" evidence="6 9">
    <location>
        <begin position="11"/>
        <end position="16"/>
    </location>
    <ligand>
        <name>NAD(+)</name>
        <dbReference type="ChEBI" id="CHEBI:57540"/>
    </ligand>
</feature>
<comment type="catalytic activity">
    <reaction evidence="6">
        <text>(S)-malate + NAD(+) = oxaloacetate + NADH + H(+)</text>
        <dbReference type="Rhea" id="RHEA:21432"/>
        <dbReference type="ChEBI" id="CHEBI:15378"/>
        <dbReference type="ChEBI" id="CHEBI:15589"/>
        <dbReference type="ChEBI" id="CHEBI:16452"/>
        <dbReference type="ChEBI" id="CHEBI:57540"/>
        <dbReference type="ChEBI" id="CHEBI:57945"/>
        <dbReference type="EC" id="1.1.1.37"/>
    </reaction>
</comment>
<evidence type="ECO:0000256" key="6">
    <source>
        <dbReference type="HAMAP-Rule" id="MF_00487"/>
    </source>
</evidence>
<evidence type="ECO:0000313" key="12">
    <source>
        <dbReference type="EMBL" id="CAB1128354.1"/>
    </source>
</evidence>
<dbReference type="FunFam" id="3.40.50.720:FF:000018">
    <property type="entry name" value="Malate dehydrogenase"/>
    <property type="match status" value="1"/>
</dbReference>
<dbReference type="SUPFAM" id="SSF51735">
    <property type="entry name" value="NAD(P)-binding Rossmann-fold domains"/>
    <property type="match status" value="1"/>
</dbReference>